<dbReference type="InterPro" id="IPR050628">
    <property type="entry name" value="SNF2_RAD54_helicase_TF"/>
</dbReference>
<dbReference type="GO" id="GO:0005524">
    <property type="term" value="F:ATP binding"/>
    <property type="evidence" value="ECO:0007669"/>
    <property type="project" value="UniProtKB-KW"/>
</dbReference>
<accession>A0A9P7YN46</accession>
<evidence type="ECO:0000313" key="6">
    <source>
        <dbReference type="EMBL" id="KAG9236516.1"/>
    </source>
</evidence>
<comment type="caution">
    <text evidence="6">The sequence shown here is derived from an EMBL/GenBank/DDBJ whole genome shotgun (WGS) entry which is preliminary data.</text>
</comment>
<feature type="compositionally biased region" description="Basic and acidic residues" evidence="4">
    <location>
        <begin position="491"/>
        <end position="501"/>
    </location>
</feature>
<keyword evidence="3" id="KW-0067">ATP-binding</keyword>
<feature type="domain" description="SNF2 N-terminal" evidence="5">
    <location>
        <begin position="666"/>
        <end position="1023"/>
    </location>
</feature>
<feature type="compositionally biased region" description="Basic and acidic residues" evidence="4">
    <location>
        <begin position="394"/>
        <end position="403"/>
    </location>
</feature>
<dbReference type="InterPro" id="IPR000330">
    <property type="entry name" value="SNF2_N"/>
</dbReference>
<keyword evidence="2" id="KW-0378">Hydrolase</keyword>
<dbReference type="GO" id="GO:0016787">
    <property type="term" value="F:hydrolase activity"/>
    <property type="evidence" value="ECO:0007669"/>
    <property type="project" value="UniProtKB-KW"/>
</dbReference>
<dbReference type="Pfam" id="PF00176">
    <property type="entry name" value="SNF2-rel_dom"/>
    <property type="match status" value="1"/>
</dbReference>
<dbReference type="SUPFAM" id="SSF52540">
    <property type="entry name" value="P-loop containing nucleoside triphosphate hydrolases"/>
    <property type="match status" value="2"/>
</dbReference>
<feature type="compositionally biased region" description="Low complexity" evidence="4">
    <location>
        <begin position="469"/>
        <end position="490"/>
    </location>
</feature>
<protein>
    <recommendedName>
        <fullName evidence="5">SNF2 N-terminal domain-containing protein</fullName>
    </recommendedName>
</protein>
<organism evidence="6 7">
    <name type="scientific">Amylocarpus encephaloides</name>
    <dbReference type="NCBI Taxonomy" id="45428"/>
    <lineage>
        <taxon>Eukaryota</taxon>
        <taxon>Fungi</taxon>
        <taxon>Dikarya</taxon>
        <taxon>Ascomycota</taxon>
        <taxon>Pezizomycotina</taxon>
        <taxon>Leotiomycetes</taxon>
        <taxon>Helotiales</taxon>
        <taxon>Helotiales incertae sedis</taxon>
        <taxon>Amylocarpus</taxon>
    </lineage>
</organism>
<evidence type="ECO:0000256" key="2">
    <source>
        <dbReference type="ARBA" id="ARBA00022801"/>
    </source>
</evidence>
<dbReference type="Proteomes" id="UP000824998">
    <property type="component" value="Unassembled WGS sequence"/>
</dbReference>
<evidence type="ECO:0000313" key="7">
    <source>
        <dbReference type="Proteomes" id="UP000824998"/>
    </source>
</evidence>
<evidence type="ECO:0000256" key="3">
    <source>
        <dbReference type="ARBA" id="ARBA00022840"/>
    </source>
</evidence>
<evidence type="ECO:0000256" key="4">
    <source>
        <dbReference type="SAM" id="MobiDB-lite"/>
    </source>
</evidence>
<dbReference type="GO" id="GO:0006281">
    <property type="term" value="P:DNA repair"/>
    <property type="evidence" value="ECO:0007669"/>
    <property type="project" value="TreeGrafter"/>
</dbReference>
<feature type="compositionally biased region" description="Low complexity" evidence="4">
    <location>
        <begin position="438"/>
        <end position="448"/>
    </location>
</feature>
<dbReference type="Gene3D" id="3.40.50.300">
    <property type="entry name" value="P-loop containing nucleotide triphosphate hydrolases"/>
    <property type="match status" value="2"/>
</dbReference>
<sequence length="1448" mass="163177">MAPSPKIIDLPDKPPPYGVDEFLRNEWFAATMPLMNDPNPDFNDFWRGVRSTLEEQVSLTVHIRGVMIQRDFFGTNDLIVGMREVNLNGLGRNMVKWINWFIVEFKSYQFPHDWIQGWCRLFVWAVWTKEATLRGIMPREEVMARGVEKRVKVEEEVEEMVDEVEKVEEVEKVDEVEKVEEVEKADEVEKNDEVENEEKETGTETEKIPTREKVRARVKVARDTKETSKKAARVTKDISKFPKAIDPATLKFKLLVMSDDKKTEITHATIPASAALPPNTVPSRGAKYSFPLFLRAFEKELNANREDDTAIWSLAHGKIGYYMGKRLMVIEPPRQRHFEEGINWLLARPHVGEEVVLEFEFNRETSAQKKVREGTAKAKARVAAATGPVVMVSRTEDKGKGVEGEEVESPSRSTAGRLAKSPSRPTSSSPRGGPPRPVSTTPSRLSPVDASSPKKDIPARHNSPRPDASSRPARKTPSPASSSAASALKRPSIDRVKEIFTKRPSTPEGEAAGKPPSGADTKEAREATFRELNNVLDTQTYIKGQVEDEKALGEAIDDIKNAFDGGDDDQDPLEDSADWEAQEKQLEMDSDGGDDNMRPTCQESLIQELKKLGDSPALTQLQEPRNFNPKYPRWKESCAMFKMDPEDHTNGSLVRVAGLKSRLYPYQAFGTWWQMKKSRETGGGYVCDEMGLGKTLSFLAYVVVERQLAYLWNDVQASRKNKDGRHHIDENEAAAPCPTEGNREDWISCPCSTSNPASQMIPKPGVRIAIVPPPLVTTWMVEWKKHIDIADNKLLMKLAVACPAVFPLGGAPDVIDQRNAATKDKLRANKVHTDQRKKCDIDEAVFGQERILLVTTALQYKSSMETYAYETSVEDTDSKKVSYKKVKNAGIVFGIAMIDEVHEVKHDRAKNKGGILSDLPITNQPFLWGYTGTPFVFTPRGVEQILWALENRSPHTSIQGTKLSSSAWALDPVLKPYTYSKLNYICTEFDTWYKNEIAGHDLIEELGKVLSPFLEMFMLRRTAESSWFGRSLIKLKVHTHMDVALRLPMTFANELNELTTTVINPIVEATIKQRLADFEAKKDSLPSSESYMALRPSLIHLPFSTGYVKAQKLRIFASFPYLVKFALLPRGNPDHLEFDREEMRVKGVNSQVHRTVYATHLKQIVESSPKMGWLYEFLDSWLSKGEEACDGGNTRARKLIIISQFDVVALIVRLFIQRYFADRVMKDQTALILTTTAPRDRAAIITSFTEINTPVSSTTRTTARERATAKANPIAPSPIIMIGNSSTVGMGQNFTRASSLILMEPNLQFTVETQVYSRVHRIGQKARDGSESWRLFTETPYASHHKQQPFYSSQKWEWEGAVVDRSRRRKLAFGRHIQEVEEVEAVLKEVDGSNSEEEKRLAEEIERLRAEEDVALNDAAMEAIKGARGGDDDHVSKNPMPFNEGNVN</sequence>
<feature type="region of interest" description="Disordered" evidence="4">
    <location>
        <begin position="390"/>
        <end position="526"/>
    </location>
</feature>
<keyword evidence="7" id="KW-1185">Reference proteome</keyword>
<dbReference type="GO" id="GO:0008094">
    <property type="term" value="F:ATP-dependent activity, acting on DNA"/>
    <property type="evidence" value="ECO:0007669"/>
    <property type="project" value="TreeGrafter"/>
</dbReference>
<dbReference type="CDD" id="cd18793">
    <property type="entry name" value="SF2_C_SNF"/>
    <property type="match status" value="1"/>
</dbReference>
<proteinExistence type="predicted"/>
<keyword evidence="1" id="KW-0547">Nucleotide-binding</keyword>
<dbReference type="GO" id="GO:0005634">
    <property type="term" value="C:nucleus"/>
    <property type="evidence" value="ECO:0007669"/>
    <property type="project" value="TreeGrafter"/>
</dbReference>
<evidence type="ECO:0000259" key="5">
    <source>
        <dbReference type="Pfam" id="PF00176"/>
    </source>
</evidence>
<reference evidence="6" key="1">
    <citation type="journal article" date="2021" name="IMA Fungus">
        <title>Genomic characterization of three marine fungi, including Emericellopsis atlantica sp. nov. with signatures of a generalist lifestyle and marine biomass degradation.</title>
        <authorList>
            <person name="Hagestad O.C."/>
            <person name="Hou L."/>
            <person name="Andersen J.H."/>
            <person name="Hansen E.H."/>
            <person name="Altermark B."/>
            <person name="Li C."/>
            <person name="Kuhnert E."/>
            <person name="Cox R.J."/>
            <person name="Crous P.W."/>
            <person name="Spatafora J.W."/>
            <person name="Lail K."/>
            <person name="Amirebrahimi M."/>
            <person name="Lipzen A."/>
            <person name="Pangilinan J."/>
            <person name="Andreopoulos W."/>
            <person name="Hayes R.D."/>
            <person name="Ng V."/>
            <person name="Grigoriev I.V."/>
            <person name="Jackson S.A."/>
            <person name="Sutton T.D.S."/>
            <person name="Dobson A.D.W."/>
            <person name="Rama T."/>
        </authorList>
    </citation>
    <scope>NUCLEOTIDE SEQUENCE</scope>
    <source>
        <strain evidence="6">TRa018bII</strain>
    </source>
</reference>
<dbReference type="InterPro" id="IPR027417">
    <property type="entry name" value="P-loop_NTPase"/>
</dbReference>
<dbReference type="EMBL" id="MU251405">
    <property type="protein sequence ID" value="KAG9236516.1"/>
    <property type="molecule type" value="Genomic_DNA"/>
</dbReference>
<dbReference type="OrthoDB" id="4161342at2759"/>
<feature type="region of interest" description="Disordered" evidence="4">
    <location>
        <begin position="181"/>
        <end position="222"/>
    </location>
</feature>
<name>A0A9P7YN46_9HELO</name>
<dbReference type="PANTHER" id="PTHR45626">
    <property type="entry name" value="TRANSCRIPTION TERMINATION FACTOR 2-RELATED"/>
    <property type="match status" value="1"/>
</dbReference>
<gene>
    <name evidence="6" type="ORF">BJ875DRAFT_222131</name>
</gene>
<feature type="compositionally biased region" description="Low complexity" evidence="4">
    <location>
        <begin position="421"/>
        <end position="431"/>
    </location>
</feature>
<evidence type="ECO:0000256" key="1">
    <source>
        <dbReference type="ARBA" id="ARBA00022741"/>
    </source>
</evidence>
<feature type="region of interest" description="Disordered" evidence="4">
    <location>
        <begin position="1425"/>
        <end position="1448"/>
    </location>
</feature>
<dbReference type="InterPro" id="IPR049730">
    <property type="entry name" value="SNF2/RAD54-like_C"/>
</dbReference>